<sequence>MDRRWHQFRRFRAGIAEHDALIASAVTVHALRDMGRLLVQIVMHLQRFPMKLLLLVADVFDAIAHDTVHAVHEGVEFLGVAEAHLTADHNAAGGGKGLTRDARIRLFGQKGIKDSVRDTVTDFVGVTLRDGLGRERVILA</sequence>
<organism evidence="1">
    <name type="scientific">mine drainage metagenome</name>
    <dbReference type="NCBI Taxonomy" id="410659"/>
    <lineage>
        <taxon>unclassified sequences</taxon>
        <taxon>metagenomes</taxon>
        <taxon>ecological metagenomes</taxon>
    </lineage>
</organism>
<evidence type="ECO:0000313" key="1">
    <source>
        <dbReference type="EMBL" id="OIQ74220.1"/>
    </source>
</evidence>
<accession>A0A1J5Q2W5</accession>
<comment type="caution">
    <text evidence="1">The sequence shown here is derived from an EMBL/GenBank/DDBJ whole genome shotgun (WGS) entry which is preliminary data.</text>
</comment>
<protein>
    <submittedName>
        <fullName evidence="1">Uncharacterized protein</fullName>
    </submittedName>
</protein>
<dbReference type="AlphaFoldDB" id="A0A1J5Q2W5"/>
<proteinExistence type="predicted"/>
<gene>
    <name evidence="1" type="ORF">GALL_441340</name>
</gene>
<reference evidence="1" key="1">
    <citation type="submission" date="2016-10" db="EMBL/GenBank/DDBJ databases">
        <title>Sequence of Gallionella enrichment culture.</title>
        <authorList>
            <person name="Poehlein A."/>
            <person name="Muehling M."/>
            <person name="Daniel R."/>
        </authorList>
    </citation>
    <scope>NUCLEOTIDE SEQUENCE</scope>
</reference>
<dbReference type="EMBL" id="MLJW01002586">
    <property type="protein sequence ID" value="OIQ74220.1"/>
    <property type="molecule type" value="Genomic_DNA"/>
</dbReference>
<name>A0A1J5Q2W5_9ZZZZ</name>